<comment type="catalytic activity">
    <reaction evidence="7">
        <text>glycerol + NAD(+) = dihydroxyacetone + NADH + H(+)</text>
        <dbReference type="Rhea" id="RHEA:13769"/>
        <dbReference type="ChEBI" id="CHEBI:15378"/>
        <dbReference type="ChEBI" id="CHEBI:16016"/>
        <dbReference type="ChEBI" id="CHEBI:17754"/>
        <dbReference type="ChEBI" id="CHEBI:57540"/>
        <dbReference type="ChEBI" id="CHEBI:57945"/>
        <dbReference type="EC" id="1.1.1.6"/>
    </reaction>
</comment>
<dbReference type="Gene3D" id="3.40.50.1970">
    <property type="match status" value="1"/>
</dbReference>
<evidence type="ECO:0000313" key="12">
    <source>
        <dbReference type="Proteomes" id="UP000054078"/>
    </source>
</evidence>
<dbReference type="Pfam" id="PF00465">
    <property type="entry name" value="Fe-ADH"/>
    <property type="match status" value="1"/>
</dbReference>
<evidence type="ECO:0000259" key="10">
    <source>
        <dbReference type="Pfam" id="PF00465"/>
    </source>
</evidence>
<evidence type="ECO:0000256" key="8">
    <source>
        <dbReference type="PIRSR" id="PIRSR000112-1"/>
    </source>
</evidence>
<dbReference type="GO" id="GO:0046872">
    <property type="term" value="F:metal ion binding"/>
    <property type="evidence" value="ECO:0007669"/>
    <property type="project" value="UniProtKB-KW"/>
</dbReference>
<dbReference type="InterPro" id="IPR016205">
    <property type="entry name" value="Glycerol_DH"/>
</dbReference>
<name>A0A124EH54_TRASO</name>
<dbReference type="RefSeq" id="WP_059053901.1">
    <property type="nucleotide sequence ID" value="NZ_LOJF01000001.1"/>
</dbReference>
<evidence type="ECO:0000256" key="3">
    <source>
        <dbReference type="ARBA" id="ARBA00023027"/>
    </source>
</evidence>
<comment type="pathway">
    <text evidence="4">Polyol metabolism; glycerol fermentation; glycerone phosphate from glycerol (oxidative route): step 1/2.</text>
</comment>
<evidence type="ECO:0000256" key="2">
    <source>
        <dbReference type="ARBA" id="ARBA00023002"/>
    </source>
</evidence>
<evidence type="ECO:0000256" key="4">
    <source>
        <dbReference type="ARBA" id="ARBA00037918"/>
    </source>
</evidence>
<dbReference type="SUPFAM" id="SSF56796">
    <property type="entry name" value="Dehydroquinate synthase-like"/>
    <property type="match status" value="1"/>
</dbReference>
<feature type="binding site" evidence="9">
    <location>
        <begin position="102"/>
        <end position="106"/>
    </location>
    <ligand>
        <name>NAD(+)</name>
        <dbReference type="ChEBI" id="CHEBI:57540"/>
    </ligand>
</feature>
<dbReference type="CDD" id="cd08550">
    <property type="entry name" value="GlyDH-like"/>
    <property type="match status" value="1"/>
</dbReference>
<evidence type="ECO:0000256" key="1">
    <source>
        <dbReference type="ARBA" id="ARBA00022723"/>
    </source>
</evidence>
<reference evidence="11 12" key="1">
    <citation type="submission" date="2015-12" db="EMBL/GenBank/DDBJ databases">
        <title>Draft Genome Sequence of Olsenella scatoligenes SK9K4T; a Producer of 3-Methylindole- (skatole) and 4-Methylphenol- (p-cresol) Isolated from Pig Feces.</title>
        <authorList>
            <person name="Li X."/>
            <person name="Borg B."/>
            <person name="Canibe N."/>
        </authorList>
    </citation>
    <scope>NUCLEOTIDE SEQUENCE [LARGE SCALE GENOMIC DNA]</scope>
    <source>
        <strain evidence="11 12">SK9K4</strain>
    </source>
</reference>
<organism evidence="11 12">
    <name type="scientific">Tractidigestivibacter scatoligenes</name>
    <name type="common">Olsenella scatoligenes</name>
    <dbReference type="NCBI Taxonomy" id="1299998"/>
    <lineage>
        <taxon>Bacteria</taxon>
        <taxon>Bacillati</taxon>
        <taxon>Actinomycetota</taxon>
        <taxon>Coriobacteriia</taxon>
        <taxon>Coriobacteriales</taxon>
        <taxon>Atopobiaceae</taxon>
        <taxon>Tractidigestivibacter</taxon>
    </lineage>
</organism>
<dbReference type="InterPro" id="IPR001670">
    <property type="entry name" value="ADH_Fe/GldA"/>
</dbReference>
<evidence type="ECO:0000256" key="7">
    <source>
        <dbReference type="ARBA" id="ARBA00049006"/>
    </source>
</evidence>
<keyword evidence="3 9" id="KW-0520">NAD</keyword>
<comment type="cofactor">
    <cofactor evidence="8">
        <name>Zn(2+)</name>
        <dbReference type="ChEBI" id="CHEBI:29105"/>
    </cofactor>
    <text evidence="8">Binds 1 zinc ion per subunit.</text>
</comment>
<accession>A0A124EH54</accession>
<keyword evidence="2" id="KW-0560">Oxidoreductase</keyword>
<dbReference type="PANTHER" id="PTHR43616:SF5">
    <property type="entry name" value="GLYCEROL DEHYDROGENASE 1"/>
    <property type="match status" value="1"/>
</dbReference>
<feature type="binding site" evidence="8">
    <location>
        <position position="179"/>
    </location>
    <ligand>
        <name>glycerol</name>
        <dbReference type="ChEBI" id="CHEBI:17754"/>
    </ligand>
</feature>
<keyword evidence="8" id="KW-0862">Zinc</keyword>
<comment type="caution">
    <text evidence="11">The sequence shown here is derived from an EMBL/GenBank/DDBJ whole genome shotgun (WGS) entry which is preliminary data.</text>
</comment>
<feature type="binding site" evidence="8">
    <location>
        <position position="265"/>
    </location>
    <ligand>
        <name>glycerol</name>
        <dbReference type="ChEBI" id="CHEBI:17754"/>
    </ligand>
</feature>
<dbReference type="AlphaFoldDB" id="A0A124EH54"/>
<dbReference type="OrthoDB" id="323926at2"/>
<dbReference type="PANTHER" id="PTHR43616">
    <property type="entry name" value="GLYCEROL DEHYDROGENASE"/>
    <property type="match status" value="1"/>
</dbReference>
<protein>
    <recommendedName>
        <fullName evidence="6">Glycerol dehydrogenase</fullName>
        <ecNumber evidence="5">1.1.1.6</ecNumber>
    </recommendedName>
</protein>
<dbReference type="GO" id="GO:0008888">
    <property type="term" value="F:glycerol dehydrogenase (NAD+) activity"/>
    <property type="evidence" value="ECO:0007669"/>
    <property type="project" value="UniProtKB-EC"/>
</dbReference>
<keyword evidence="1 8" id="KW-0479">Metal-binding</keyword>
<evidence type="ECO:0000313" key="11">
    <source>
        <dbReference type="EMBL" id="KUH59517.1"/>
    </source>
</evidence>
<keyword evidence="12" id="KW-1185">Reference proteome</keyword>
<dbReference type="STRING" id="1299998.AUL39_04230"/>
<evidence type="ECO:0000256" key="5">
    <source>
        <dbReference type="ARBA" id="ARBA00039147"/>
    </source>
</evidence>
<dbReference type="PIRSF" id="PIRSF000112">
    <property type="entry name" value="Glycerol_dehydrogenase"/>
    <property type="match status" value="1"/>
</dbReference>
<feature type="binding site" evidence="9">
    <location>
        <position position="139"/>
    </location>
    <ligand>
        <name>NAD(+)</name>
        <dbReference type="ChEBI" id="CHEBI:57540"/>
    </ligand>
</feature>
<evidence type="ECO:0000256" key="6">
    <source>
        <dbReference type="ARBA" id="ARBA00040132"/>
    </source>
</evidence>
<feature type="binding site" evidence="8">
    <location>
        <position position="284"/>
    </location>
    <ligand>
        <name>glycerol</name>
        <dbReference type="ChEBI" id="CHEBI:17754"/>
    </ligand>
</feature>
<proteinExistence type="predicted"/>
<dbReference type="Proteomes" id="UP000054078">
    <property type="component" value="Unassembled WGS sequence"/>
</dbReference>
<dbReference type="EC" id="1.1.1.6" evidence="5"/>
<evidence type="ECO:0000256" key="9">
    <source>
        <dbReference type="PIRSR" id="PIRSR000112-3"/>
    </source>
</evidence>
<feature type="domain" description="Alcohol dehydrogenase iron-type/glycerol dehydrogenase GldA" evidence="10">
    <location>
        <begin position="18"/>
        <end position="150"/>
    </location>
</feature>
<dbReference type="EMBL" id="LOJF01000001">
    <property type="protein sequence ID" value="KUH59517.1"/>
    <property type="molecule type" value="Genomic_DNA"/>
</dbReference>
<feature type="binding site" evidence="9">
    <location>
        <begin position="124"/>
        <end position="127"/>
    </location>
    <ligand>
        <name>NAD(+)</name>
        <dbReference type="ChEBI" id="CHEBI:57540"/>
    </ligand>
</feature>
<dbReference type="Gene3D" id="1.20.1090.10">
    <property type="entry name" value="Dehydroquinate synthase-like - alpha domain"/>
    <property type="match status" value="1"/>
</dbReference>
<sequence length="365" mass="40256">MASSTTKLDSAIKFGAGRYRQESGLLDHIGEEIRRFGRRVLVVAGPRAWDAVKDKFTASMNESGIDFQLEVFGGWCSFEAAKELADKAHAYGAQEIVGIGGGKIMDLAKAVGEVAKLGTVNVPTSASTCAPFTCMSVMYTPEGGKKLSWRFDHEIDACLMDMDVIANCPIRYNAAGIVDAMAKRIEMLNGQPALKEEDTPIDIFSAYSIACYTYSVLEQNALKAIEDNRQHKATKTLYDVAFMNVPVTGVIANTTKSFKQSELAHVIYDGVRTIFTKEAADAIHGEIVGVGLFCQLYFNGQEDKEAELREFMRSMDMPLTLSDLGIEPTEENMDKLEEYIANSRHFTSTDPADRKRLHDAVHEMA</sequence>
<gene>
    <name evidence="11" type="ORF">AUL39_04230</name>
</gene>
<feature type="binding site" evidence="9">
    <location>
        <position position="133"/>
    </location>
    <ligand>
        <name>NAD(+)</name>
        <dbReference type="ChEBI" id="CHEBI:57540"/>
    </ligand>
</feature>